<feature type="coiled-coil region" evidence="1">
    <location>
        <begin position="98"/>
        <end position="150"/>
    </location>
</feature>
<evidence type="ECO:0000313" key="3">
    <source>
        <dbReference type="Proteomes" id="UP001152799"/>
    </source>
</evidence>
<dbReference type="OrthoDB" id="6725378at2759"/>
<dbReference type="EMBL" id="OU892277">
    <property type="protein sequence ID" value="CAG9759939.1"/>
    <property type="molecule type" value="Genomic_DNA"/>
</dbReference>
<keyword evidence="3" id="KW-1185">Reference proteome</keyword>
<name>A0A9N9MD81_9CUCU</name>
<dbReference type="AlphaFoldDB" id="A0A9N9MD81"/>
<proteinExistence type="predicted"/>
<gene>
    <name evidence="2" type="ORF">CEUTPL_LOCUS675</name>
</gene>
<organism evidence="2 3">
    <name type="scientific">Ceutorhynchus assimilis</name>
    <name type="common">cabbage seed weevil</name>
    <dbReference type="NCBI Taxonomy" id="467358"/>
    <lineage>
        <taxon>Eukaryota</taxon>
        <taxon>Metazoa</taxon>
        <taxon>Ecdysozoa</taxon>
        <taxon>Arthropoda</taxon>
        <taxon>Hexapoda</taxon>
        <taxon>Insecta</taxon>
        <taxon>Pterygota</taxon>
        <taxon>Neoptera</taxon>
        <taxon>Endopterygota</taxon>
        <taxon>Coleoptera</taxon>
        <taxon>Polyphaga</taxon>
        <taxon>Cucujiformia</taxon>
        <taxon>Curculionidae</taxon>
        <taxon>Ceutorhynchinae</taxon>
        <taxon>Ceutorhynchus</taxon>
    </lineage>
</organism>
<evidence type="ECO:0000256" key="1">
    <source>
        <dbReference type="SAM" id="Coils"/>
    </source>
</evidence>
<evidence type="ECO:0000313" key="2">
    <source>
        <dbReference type="EMBL" id="CAG9759939.1"/>
    </source>
</evidence>
<sequence length="170" mass="19440">MASSMASNCALCLTRCIFKRRPNSKEGELFGCNCDGCKRFICKDCGNLSTTETDALLLQNKSLLFFCMECKACFPEINNLSQHYDQLSDKLVLKEKYISNLETDIEDLKTNLKQEIDRLKRENEMKDSHIDRLERRTQTLDDEVFEAENNYLTTIDLSKIGVKTCQLGAG</sequence>
<protein>
    <submittedName>
        <fullName evidence="2">Uncharacterized protein</fullName>
    </submittedName>
</protein>
<reference evidence="2" key="1">
    <citation type="submission" date="2022-01" db="EMBL/GenBank/DDBJ databases">
        <authorList>
            <person name="King R."/>
        </authorList>
    </citation>
    <scope>NUCLEOTIDE SEQUENCE</scope>
</reference>
<dbReference type="Proteomes" id="UP001152799">
    <property type="component" value="Chromosome 1"/>
</dbReference>
<accession>A0A9N9MD81</accession>
<keyword evidence="1" id="KW-0175">Coiled coil</keyword>